<name>A0A9Q9AV42_9PEZI</name>
<organism evidence="10 11">
    <name type="scientific">Septoria linicola</name>
    <dbReference type="NCBI Taxonomy" id="215465"/>
    <lineage>
        <taxon>Eukaryota</taxon>
        <taxon>Fungi</taxon>
        <taxon>Dikarya</taxon>
        <taxon>Ascomycota</taxon>
        <taxon>Pezizomycotina</taxon>
        <taxon>Dothideomycetes</taxon>
        <taxon>Dothideomycetidae</taxon>
        <taxon>Mycosphaerellales</taxon>
        <taxon>Mycosphaerellaceae</taxon>
        <taxon>Septoria</taxon>
    </lineage>
</organism>
<evidence type="ECO:0000256" key="2">
    <source>
        <dbReference type="ARBA" id="ARBA00022723"/>
    </source>
</evidence>
<keyword evidence="2" id="KW-0479">Metal-binding</keyword>
<dbReference type="PROSITE" id="PS00028">
    <property type="entry name" value="ZINC_FINGER_C2H2_1"/>
    <property type="match status" value="2"/>
</dbReference>
<dbReference type="Pfam" id="PF04082">
    <property type="entry name" value="Fungal_trans"/>
    <property type="match status" value="1"/>
</dbReference>
<dbReference type="Proteomes" id="UP001056384">
    <property type="component" value="Chromosome 4"/>
</dbReference>
<feature type="compositionally biased region" description="Polar residues" evidence="8">
    <location>
        <begin position="253"/>
        <end position="265"/>
    </location>
</feature>
<feature type="domain" description="C2H2-type" evidence="9">
    <location>
        <begin position="24"/>
        <end position="53"/>
    </location>
</feature>
<proteinExistence type="predicted"/>
<dbReference type="PROSITE" id="PS50157">
    <property type="entry name" value="ZINC_FINGER_C2H2_2"/>
    <property type="match status" value="2"/>
</dbReference>
<dbReference type="InterPro" id="IPR007219">
    <property type="entry name" value="XnlR_reg_dom"/>
</dbReference>
<feature type="region of interest" description="Disordered" evidence="8">
    <location>
        <begin position="245"/>
        <end position="268"/>
    </location>
</feature>
<comment type="subcellular location">
    <subcellularLocation>
        <location evidence="1">Nucleus</location>
    </subcellularLocation>
</comment>
<dbReference type="CDD" id="cd12148">
    <property type="entry name" value="fungal_TF_MHR"/>
    <property type="match status" value="1"/>
</dbReference>
<dbReference type="SUPFAM" id="SSF57667">
    <property type="entry name" value="beta-beta-alpha zinc fingers"/>
    <property type="match status" value="1"/>
</dbReference>
<feature type="region of interest" description="Disordered" evidence="8">
    <location>
        <begin position="451"/>
        <end position="478"/>
    </location>
</feature>
<dbReference type="GO" id="GO:0000978">
    <property type="term" value="F:RNA polymerase II cis-regulatory region sequence-specific DNA binding"/>
    <property type="evidence" value="ECO:0007669"/>
    <property type="project" value="InterPro"/>
</dbReference>
<feature type="compositionally biased region" description="Polar residues" evidence="8">
    <location>
        <begin position="81"/>
        <end position="97"/>
    </location>
</feature>
<keyword evidence="5" id="KW-0862">Zinc</keyword>
<evidence type="ECO:0000256" key="3">
    <source>
        <dbReference type="ARBA" id="ARBA00022737"/>
    </source>
</evidence>
<evidence type="ECO:0000256" key="6">
    <source>
        <dbReference type="ARBA" id="ARBA00023242"/>
    </source>
</evidence>
<dbReference type="Gene3D" id="3.30.160.60">
    <property type="entry name" value="Classic Zinc Finger"/>
    <property type="match status" value="1"/>
</dbReference>
<feature type="region of interest" description="Disordered" evidence="8">
    <location>
        <begin position="80"/>
        <end position="133"/>
    </location>
</feature>
<dbReference type="InterPro" id="IPR036236">
    <property type="entry name" value="Znf_C2H2_sf"/>
</dbReference>
<evidence type="ECO:0000256" key="8">
    <source>
        <dbReference type="SAM" id="MobiDB-lite"/>
    </source>
</evidence>
<dbReference type="GO" id="GO:0000785">
    <property type="term" value="C:chromatin"/>
    <property type="evidence" value="ECO:0007669"/>
    <property type="project" value="TreeGrafter"/>
</dbReference>
<keyword evidence="4 7" id="KW-0863">Zinc-finger</keyword>
<dbReference type="Pfam" id="PF00096">
    <property type="entry name" value="zf-C2H2"/>
    <property type="match status" value="1"/>
</dbReference>
<evidence type="ECO:0000259" key="9">
    <source>
        <dbReference type="PROSITE" id="PS50157"/>
    </source>
</evidence>
<feature type="region of interest" description="Disordered" evidence="8">
    <location>
        <begin position="1"/>
        <end position="24"/>
    </location>
</feature>
<evidence type="ECO:0000313" key="11">
    <source>
        <dbReference type="Proteomes" id="UP001056384"/>
    </source>
</evidence>
<dbReference type="GO" id="GO:0006351">
    <property type="term" value="P:DNA-templated transcription"/>
    <property type="evidence" value="ECO:0007669"/>
    <property type="project" value="InterPro"/>
</dbReference>
<reference evidence="10" key="1">
    <citation type="submission" date="2022-06" db="EMBL/GenBank/DDBJ databases">
        <title>Complete genome sequences of two strains of the flax pathogen Septoria linicola.</title>
        <authorList>
            <person name="Lapalu N."/>
            <person name="Simon A."/>
            <person name="Demenou B."/>
            <person name="Paumier D."/>
            <person name="Guillot M.-P."/>
            <person name="Gout L."/>
            <person name="Valade R."/>
        </authorList>
    </citation>
    <scope>NUCLEOTIDE SEQUENCE</scope>
    <source>
        <strain evidence="10">SE15195</strain>
    </source>
</reference>
<sequence length="864" mass="96478">MEDHPDAPSPKRRRASRAGQTKRFECNHPGCDKKYSRAEHLHRHELNHNPKEVYRCEVPGCGHTFVRPDLFARHKNRHNEAVSSPGNVAGSTTSIASESRLGSEVPLPTNVLNSAWPPTPQESNDSSDQARVAAATSLSALPTWNASSRPPLPTPDSSLLDTEVSSIVGLTGILPQTAGSPLTTRNANTWNATDDAAAQANDNFAAWLFESPGSQYDEFNITNMPFLDFGLEYSPKDVWNLEDYASTVDPPGSTGNHATPTSSRDQPVATVQMRGVSEERRAEVSRLLSHFLTKQRNRLYATSDQTRLLYTADSSQTFPNLSTGMLDKFIANYWANVDQQMSVVHQPTFSANSCNVLLLLSIIMLGAAELVKQKPRGFLEDYKEFSEIIAVQLRWEIFTAPEAQPPVQLWVAQALLLLEYYEKQWSTRRLHERAHIHHASTLTLLRRGSPLVGRSESESPTSGMPTRCASPALDDVPGKSSGSSLDTWWNHWVRNESFNRVVFTAFQMDTLHALMYGHGADMAPYEIRLPLPCDDSLWRADSAEEVHRLDANLKMYGIRSINFLDGLKKCLHAHDVQTHAPARMLLMAGLLSVGWHISRREKHLQFLETVPSMREQGRWRSLLLQAFGHWRQSFDEAVGPRKGRGNNARTTDATAPTVLFHLAHLTMHADIIDIQIFSGTKRLLGRRVSEKDYLNVFQRMKSWACTPVARHAVLHAFKLLAAVLVSKPGKSNSNEYQSPQPTIKYSCRNDAMFYRPWGVYLASLVIWAYQRASSLHLSGPYTQQHLLEGQDERELCCRYLTAFAGIEDPARVLAMLSVSGCAAILSVVSQDFANGEPELVQEASKRLQSCRDILVTNAAGRLAV</sequence>
<dbReference type="EMBL" id="CP099421">
    <property type="protein sequence ID" value="USW52542.1"/>
    <property type="molecule type" value="Genomic_DNA"/>
</dbReference>
<keyword evidence="11" id="KW-1185">Reference proteome</keyword>
<accession>A0A9Q9AV42</accession>
<dbReference type="InterPro" id="IPR051059">
    <property type="entry name" value="VerF-like"/>
</dbReference>
<evidence type="ECO:0000313" key="10">
    <source>
        <dbReference type="EMBL" id="USW52542.1"/>
    </source>
</evidence>
<dbReference type="SMART" id="SM00355">
    <property type="entry name" value="ZnF_C2H2"/>
    <property type="match status" value="2"/>
</dbReference>
<evidence type="ECO:0000256" key="1">
    <source>
        <dbReference type="ARBA" id="ARBA00004123"/>
    </source>
</evidence>
<dbReference type="AlphaFoldDB" id="A0A9Q9AV42"/>
<dbReference type="GO" id="GO:0000981">
    <property type="term" value="F:DNA-binding transcription factor activity, RNA polymerase II-specific"/>
    <property type="evidence" value="ECO:0007669"/>
    <property type="project" value="InterPro"/>
</dbReference>
<dbReference type="PANTHER" id="PTHR40626">
    <property type="entry name" value="MIP31509P"/>
    <property type="match status" value="1"/>
</dbReference>
<feature type="domain" description="C2H2-type" evidence="9">
    <location>
        <begin position="54"/>
        <end position="83"/>
    </location>
</feature>
<evidence type="ECO:0000256" key="5">
    <source>
        <dbReference type="ARBA" id="ARBA00022833"/>
    </source>
</evidence>
<keyword evidence="3" id="KW-0677">Repeat</keyword>
<gene>
    <name evidence="10" type="ORF">Slin15195_G058610</name>
</gene>
<evidence type="ECO:0000256" key="7">
    <source>
        <dbReference type="PROSITE-ProRule" id="PRU00042"/>
    </source>
</evidence>
<dbReference type="GO" id="GO:0005634">
    <property type="term" value="C:nucleus"/>
    <property type="evidence" value="ECO:0007669"/>
    <property type="project" value="UniProtKB-SubCell"/>
</dbReference>
<keyword evidence="6" id="KW-0539">Nucleus</keyword>
<dbReference type="GO" id="GO:0008270">
    <property type="term" value="F:zinc ion binding"/>
    <property type="evidence" value="ECO:0007669"/>
    <property type="project" value="UniProtKB-KW"/>
</dbReference>
<dbReference type="OrthoDB" id="427030at2759"/>
<dbReference type="PANTHER" id="PTHR40626:SF11">
    <property type="entry name" value="ZINC FINGER PROTEIN YPR022C"/>
    <property type="match status" value="1"/>
</dbReference>
<protein>
    <recommendedName>
        <fullName evidence="9">C2H2-type domain-containing protein</fullName>
    </recommendedName>
</protein>
<dbReference type="InterPro" id="IPR013087">
    <property type="entry name" value="Znf_C2H2_type"/>
</dbReference>
<evidence type="ECO:0000256" key="4">
    <source>
        <dbReference type="ARBA" id="ARBA00022771"/>
    </source>
</evidence>